<evidence type="ECO:0000313" key="2">
    <source>
        <dbReference type="Proteomes" id="UP000054477"/>
    </source>
</evidence>
<evidence type="ECO:0000313" key="1">
    <source>
        <dbReference type="EMBL" id="KIK04171.1"/>
    </source>
</evidence>
<reference evidence="2" key="2">
    <citation type="submission" date="2015-01" db="EMBL/GenBank/DDBJ databases">
        <title>Evolutionary Origins and Diversification of the Mycorrhizal Mutualists.</title>
        <authorList>
            <consortium name="DOE Joint Genome Institute"/>
            <consortium name="Mycorrhizal Genomics Consortium"/>
            <person name="Kohler A."/>
            <person name="Kuo A."/>
            <person name="Nagy L.G."/>
            <person name="Floudas D."/>
            <person name="Copeland A."/>
            <person name="Barry K.W."/>
            <person name="Cichocki N."/>
            <person name="Veneault-Fourrey C."/>
            <person name="LaButti K."/>
            <person name="Lindquist E.A."/>
            <person name="Lipzen A."/>
            <person name="Lundell T."/>
            <person name="Morin E."/>
            <person name="Murat C."/>
            <person name="Riley R."/>
            <person name="Ohm R."/>
            <person name="Sun H."/>
            <person name="Tunlid A."/>
            <person name="Henrissat B."/>
            <person name="Grigoriev I.V."/>
            <person name="Hibbett D.S."/>
            <person name="Martin F."/>
        </authorList>
    </citation>
    <scope>NUCLEOTIDE SEQUENCE [LARGE SCALE GENOMIC DNA]</scope>
    <source>
        <strain evidence="2">LaAM-08-1</strain>
    </source>
</reference>
<feature type="non-terminal residue" evidence="1">
    <location>
        <position position="1"/>
    </location>
</feature>
<dbReference type="HOGENOM" id="CLU_2868012_0_0_1"/>
<reference evidence="1 2" key="1">
    <citation type="submission" date="2014-04" db="EMBL/GenBank/DDBJ databases">
        <authorList>
            <consortium name="DOE Joint Genome Institute"/>
            <person name="Kuo A."/>
            <person name="Kohler A."/>
            <person name="Nagy L.G."/>
            <person name="Floudas D."/>
            <person name="Copeland A."/>
            <person name="Barry K.W."/>
            <person name="Cichocki N."/>
            <person name="Veneault-Fourrey C."/>
            <person name="LaButti K."/>
            <person name="Lindquist E.A."/>
            <person name="Lipzen A."/>
            <person name="Lundell T."/>
            <person name="Morin E."/>
            <person name="Murat C."/>
            <person name="Sun H."/>
            <person name="Tunlid A."/>
            <person name="Henrissat B."/>
            <person name="Grigoriev I.V."/>
            <person name="Hibbett D.S."/>
            <person name="Martin F."/>
            <person name="Nordberg H.P."/>
            <person name="Cantor M.N."/>
            <person name="Hua S.X."/>
        </authorList>
    </citation>
    <scope>NUCLEOTIDE SEQUENCE [LARGE SCALE GENOMIC DNA]</scope>
    <source>
        <strain evidence="1 2">LaAM-08-1</strain>
    </source>
</reference>
<dbReference type="EMBL" id="KN838572">
    <property type="protein sequence ID" value="KIK04171.1"/>
    <property type="molecule type" value="Genomic_DNA"/>
</dbReference>
<sequence>MLSAHGGPSTSLNIHQIFRISIPSHKEAVNLARCLVHHNTFRSLSPDSLQIPSQHFLAPRMLAI</sequence>
<name>A0A0C9XGU5_9AGAR</name>
<gene>
    <name evidence="1" type="ORF">K443DRAFT_676136</name>
</gene>
<organism evidence="1 2">
    <name type="scientific">Laccaria amethystina LaAM-08-1</name>
    <dbReference type="NCBI Taxonomy" id="1095629"/>
    <lineage>
        <taxon>Eukaryota</taxon>
        <taxon>Fungi</taxon>
        <taxon>Dikarya</taxon>
        <taxon>Basidiomycota</taxon>
        <taxon>Agaricomycotina</taxon>
        <taxon>Agaricomycetes</taxon>
        <taxon>Agaricomycetidae</taxon>
        <taxon>Agaricales</taxon>
        <taxon>Agaricineae</taxon>
        <taxon>Hydnangiaceae</taxon>
        <taxon>Laccaria</taxon>
    </lineage>
</organism>
<proteinExistence type="predicted"/>
<keyword evidence="2" id="KW-1185">Reference proteome</keyword>
<dbReference type="AlphaFoldDB" id="A0A0C9XGU5"/>
<protein>
    <submittedName>
        <fullName evidence="1">Uncharacterized protein</fullName>
    </submittedName>
</protein>
<accession>A0A0C9XGU5</accession>
<dbReference type="Proteomes" id="UP000054477">
    <property type="component" value="Unassembled WGS sequence"/>
</dbReference>